<dbReference type="PROSITE" id="PS51257">
    <property type="entry name" value="PROKAR_LIPOPROTEIN"/>
    <property type="match status" value="1"/>
</dbReference>
<feature type="chain" id="PRO_5039469819" evidence="7">
    <location>
        <begin position="29"/>
        <end position="331"/>
    </location>
</feature>
<dbReference type="InterPro" id="IPR006710">
    <property type="entry name" value="Glyco_hydro_43"/>
</dbReference>
<organism evidence="8 9">
    <name type="scientific">Pinibacter aurantiacus</name>
    <dbReference type="NCBI Taxonomy" id="2851599"/>
    <lineage>
        <taxon>Bacteria</taxon>
        <taxon>Pseudomonadati</taxon>
        <taxon>Bacteroidota</taxon>
        <taxon>Chitinophagia</taxon>
        <taxon>Chitinophagales</taxon>
        <taxon>Chitinophagaceae</taxon>
        <taxon>Pinibacter</taxon>
    </lineage>
</organism>
<dbReference type="PANTHER" id="PTHR43772:SF2">
    <property type="entry name" value="PUTATIVE (AFU_ORTHOLOGUE AFUA_2G04480)-RELATED"/>
    <property type="match status" value="1"/>
</dbReference>
<dbReference type="GO" id="GO:0045493">
    <property type="term" value="P:xylan catabolic process"/>
    <property type="evidence" value="ECO:0007669"/>
    <property type="project" value="UniProtKB-KW"/>
</dbReference>
<dbReference type="RefSeq" id="WP_217794858.1">
    <property type="nucleotide sequence ID" value="NZ_JAHSPG010000018.1"/>
</dbReference>
<dbReference type="Proteomes" id="UP000812270">
    <property type="component" value="Unassembled WGS sequence"/>
</dbReference>
<evidence type="ECO:0000313" key="9">
    <source>
        <dbReference type="Proteomes" id="UP000812270"/>
    </source>
</evidence>
<comment type="similarity">
    <text evidence="6">Belongs to the glycosyl hydrolase 43 family.</text>
</comment>
<dbReference type="PANTHER" id="PTHR43772">
    <property type="entry name" value="ENDO-1,4-BETA-XYLANASE"/>
    <property type="match status" value="1"/>
</dbReference>
<evidence type="ECO:0000256" key="1">
    <source>
        <dbReference type="ARBA" id="ARBA00022651"/>
    </source>
</evidence>
<dbReference type="EMBL" id="JAHSPG010000018">
    <property type="protein sequence ID" value="MBV4360460.1"/>
    <property type="molecule type" value="Genomic_DNA"/>
</dbReference>
<keyword evidence="1" id="KW-0624">Polysaccharide degradation</keyword>
<protein>
    <submittedName>
        <fullName evidence="8">Family 43 glycosylhydrolase</fullName>
    </submittedName>
</protein>
<evidence type="ECO:0000256" key="2">
    <source>
        <dbReference type="ARBA" id="ARBA00022801"/>
    </source>
</evidence>
<dbReference type="AlphaFoldDB" id="A0A9E2SGR6"/>
<reference evidence="8" key="1">
    <citation type="submission" date="2021-06" db="EMBL/GenBank/DDBJ databases">
        <authorList>
            <person name="Huq M.A."/>
        </authorList>
    </citation>
    <scope>NUCLEOTIDE SEQUENCE</scope>
    <source>
        <strain evidence="8">MAH-26</strain>
    </source>
</reference>
<dbReference type="GO" id="GO:0004553">
    <property type="term" value="F:hydrolase activity, hydrolyzing O-glycosyl compounds"/>
    <property type="evidence" value="ECO:0007669"/>
    <property type="project" value="InterPro"/>
</dbReference>
<comment type="caution">
    <text evidence="8">The sequence shown here is derived from an EMBL/GenBank/DDBJ whole genome shotgun (WGS) entry which is preliminary data.</text>
</comment>
<evidence type="ECO:0000313" key="8">
    <source>
        <dbReference type="EMBL" id="MBV4360460.1"/>
    </source>
</evidence>
<evidence type="ECO:0000256" key="4">
    <source>
        <dbReference type="ARBA" id="ARBA00023295"/>
    </source>
</evidence>
<evidence type="ECO:0000256" key="7">
    <source>
        <dbReference type="SAM" id="SignalP"/>
    </source>
</evidence>
<keyword evidence="3" id="KW-0119">Carbohydrate metabolism</keyword>
<accession>A0A9E2SGR6</accession>
<keyword evidence="9" id="KW-1185">Reference proteome</keyword>
<dbReference type="InterPro" id="IPR052176">
    <property type="entry name" value="Glycosyl_Hydrlase_43_Enz"/>
</dbReference>
<sequence length="331" mass="37682">MKLRSFSKLIAVPALVSIAALTSCSAQKKNTTTPNGNPIVRDIYTADPSAHVWKDGRLYVYPSHDVSPPRGCDLMDKYHVYSTNDMVHWRDEGQILESSQVSWGRKEGGFMWAPDCAYKNGTYYFYFPHPSGTEWNNTWKIGVATSKYPAKDFKVQGYIQGIESLIDPCVFVDDDGQAYFYHGGGGKCMGGKLKDNMMEIDGQLQKMEGLEDFHEASWVHKRNGVYYLSYSDNHDKDGKHNQMRYATSSSPLGPWKSQGIYMDPTDSYTNHGSIVEYKGQWYAFYHNSALSHHDWLRSICVDKLFYNEDGTIKKVQQTMGVIEEKKEVSSK</sequence>
<gene>
    <name evidence="8" type="ORF">KTO63_25065</name>
</gene>
<name>A0A9E2SGR6_9BACT</name>
<keyword evidence="4 6" id="KW-0326">Glycosidase</keyword>
<evidence type="ECO:0000256" key="3">
    <source>
        <dbReference type="ARBA" id="ARBA00023277"/>
    </source>
</evidence>
<evidence type="ECO:0000256" key="6">
    <source>
        <dbReference type="RuleBase" id="RU361187"/>
    </source>
</evidence>
<proteinExistence type="inferred from homology"/>
<feature type="site" description="Important for catalytic activity, responsible for pKa modulation of the active site Glu and correct orientation of both the proton donor and substrate" evidence="5">
    <location>
        <position position="167"/>
    </location>
</feature>
<evidence type="ECO:0000256" key="5">
    <source>
        <dbReference type="PIRSR" id="PIRSR606710-2"/>
    </source>
</evidence>
<keyword evidence="7" id="KW-0732">Signal</keyword>
<dbReference type="CDD" id="cd08990">
    <property type="entry name" value="GH43_AXH_like"/>
    <property type="match status" value="1"/>
</dbReference>
<keyword evidence="2 6" id="KW-0378">Hydrolase</keyword>
<keyword evidence="1" id="KW-0858">Xylan degradation</keyword>
<feature type="signal peptide" evidence="7">
    <location>
        <begin position="1"/>
        <end position="28"/>
    </location>
</feature>
<dbReference type="Pfam" id="PF04616">
    <property type="entry name" value="Glyco_hydro_43"/>
    <property type="match status" value="1"/>
</dbReference>